<sequence>MASIRERGEIITVENVEWNDDDCNEQQVTTNTTLRSCEYEGCSNEAIFECEGIYCDGSGWVCSLHWNDIDSNYLATGIGCHRCWQEVGIGDFWVVAISDRSVPPSINGELAKCWNGCKDEKTGDIAMMLPIIMNDESHDYCSRCCTAWVISGLVEGEI</sequence>
<dbReference type="AlphaFoldDB" id="A0A075GBA1"/>
<name>A0A075GBA1_9EURY</name>
<reference evidence="1" key="1">
    <citation type="journal article" date="2014" name="Genome Biol. Evol.">
        <title>Pangenome evidence for extensive interdomain horizontal transfer affecting lineage core and shell genes in uncultured planktonic thaumarchaeota and euryarchaeota.</title>
        <authorList>
            <person name="Deschamps P."/>
            <person name="Zivanovic Y."/>
            <person name="Moreira D."/>
            <person name="Rodriguez-Valera F."/>
            <person name="Lopez-Garcia P."/>
        </authorList>
    </citation>
    <scope>NUCLEOTIDE SEQUENCE</scope>
</reference>
<dbReference type="EMBL" id="KF900597">
    <property type="protein sequence ID" value="AIF00620.1"/>
    <property type="molecule type" value="Genomic_DNA"/>
</dbReference>
<accession>A0A075GBA1</accession>
<organism evidence="1">
    <name type="scientific">uncultured marine group II/III euryarchaeote KM3_136_C10</name>
    <dbReference type="NCBI Taxonomy" id="1457867"/>
    <lineage>
        <taxon>Archaea</taxon>
        <taxon>Methanobacteriati</taxon>
        <taxon>Methanobacteriota</taxon>
        <taxon>environmental samples</taxon>
    </lineage>
</organism>
<proteinExistence type="predicted"/>
<protein>
    <submittedName>
        <fullName evidence="1">Uncharacterized protein</fullName>
    </submittedName>
</protein>
<evidence type="ECO:0000313" key="1">
    <source>
        <dbReference type="EMBL" id="AIF00620.1"/>
    </source>
</evidence>